<dbReference type="SUPFAM" id="SSF48264">
    <property type="entry name" value="Cytochrome P450"/>
    <property type="match status" value="1"/>
</dbReference>
<keyword evidence="5" id="KW-0812">Transmembrane</keyword>
<evidence type="ECO:0000256" key="10">
    <source>
        <dbReference type="ARBA" id="ARBA00023033"/>
    </source>
</evidence>
<comment type="similarity">
    <text evidence="3">Belongs to the cytochrome P450 family.</text>
</comment>
<evidence type="ECO:0000313" key="12">
    <source>
        <dbReference type="EMBL" id="RDL38407.1"/>
    </source>
</evidence>
<dbReference type="PANTHER" id="PTHR46206">
    <property type="entry name" value="CYTOCHROME P450"/>
    <property type="match status" value="1"/>
</dbReference>
<dbReference type="AlphaFoldDB" id="A0A370TSA1"/>
<evidence type="ECO:0000256" key="6">
    <source>
        <dbReference type="ARBA" id="ARBA00022723"/>
    </source>
</evidence>
<evidence type="ECO:0000256" key="9">
    <source>
        <dbReference type="ARBA" id="ARBA00023004"/>
    </source>
</evidence>
<dbReference type="PANTHER" id="PTHR46206:SF5">
    <property type="entry name" value="P450, PUTATIVE (EUROFUNG)-RELATED"/>
    <property type="match status" value="1"/>
</dbReference>
<keyword evidence="9" id="KW-0408">Iron</keyword>
<dbReference type="EMBL" id="NPIC01000002">
    <property type="protein sequence ID" value="RDL38407.1"/>
    <property type="molecule type" value="Genomic_DNA"/>
</dbReference>
<gene>
    <name evidence="12" type="ORF">BP5553_02747</name>
</gene>
<dbReference type="GO" id="GO:0016020">
    <property type="term" value="C:membrane"/>
    <property type="evidence" value="ECO:0007669"/>
    <property type="project" value="UniProtKB-SubCell"/>
</dbReference>
<evidence type="ECO:0000256" key="2">
    <source>
        <dbReference type="ARBA" id="ARBA00004370"/>
    </source>
</evidence>
<evidence type="ECO:0000256" key="11">
    <source>
        <dbReference type="ARBA" id="ARBA00023136"/>
    </source>
</evidence>
<dbReference type="CDD" id="cd11041">
    <property type="entry name" value="CYP503A1-like"/>
    <property type="match status" value="1"/>
</dbReference>
<keyword evidence="6" id="KW-0479">Metal-binding</keyword>
<dbReference type="GO" id="GO:0005506">
    <property type="term" value="F:iron ion binding"/>
    <property type="evidence" value="ECO:0007669"/>
    <property type="project" value="InterPro"/>
</dbReference>
<organism evidence="12 13">
    <name type="scientific">Venustampulla echinocandica</name>
    <dbReference type="NCBI Taxonomy" id="2656787"/>
    <lineage>
        <taxon>Eukaryota</taxon>
        <taxon>Fungi</taxon>
        <taxon>Dikarya</taxon>
        <taxon>Ascomycota</taxon>
        <taxon>Pezizomycotina</taxon>
        <taxon>Leotiomycetes</taxon>
        <taxon>Helotiales</taxon>
        <taxon>Pleuroascaceae</taxon>
        <taxon>Venustampulla</taxon>
    </lineage>
</organism>
<keyword evidence="7" id="KW-1133">Transmembrane helix</keyword>
<evidence type="ECO:0000313" key="13">
    <source>
        <dbReference type="Proteomes" id="UP000254866"/>
    </source>
</evidence>
<evidence type="ECO:0000256" key="5">
    <source>
        <dbReference type="ARBA" id="ARBA00022692"/>
    </source>
</evidence>
<dbReference type="RefSeq" id="XP_031871063.1">
    <property type="nucleotide sequence ID" value="XM_032011370.1"/>
</dbReference>
<dbReference type="STRING" id="2656787.A0A370TSA1"/>
<comment type="subcellular location">
    <subcellularLocation>
        <location evidence="2">Membrane</location>
    </subcellularLocation>
</comment>
<dbReference type="InterPro" id="IPR036396">
    <property type="entry name" value="Cyt_P450_sf"/>
</dbReference>
<dbReference type="GO" id="GO:0016705">
    <property type="term" value="F:oxidoreductase activity, acting on paired donors, with incorporation or reduction of molecular oxygen"/>
    <property type="evidence" value="ECO:0007669"/>
    <property type="project" value="InterPro"/>
</dbReference>
<dbReference type="InterPro" id="IPR001128">
    <property type="entry name" value="Cyt_P450"/>
</dbReference>
<evidence type="ECO:0008006" key="14">
    <source>
        <dbReference type="Google" id="ProtNLM"/>
    </source>
</evidence>
<evidence type="ECO:0000256" key="7">
    <source>
        <dbReference type="ARBA" id="ARBA00022989"/>
    </source>
</evidence>
<comment type="cofactor">
    <cofactor evidence="1">
        <name>heme</name>
        <dbReference type="ChEBI" id="CHEBI:30413"/>
    </cofactor>
</comment>
<dbReference type="Pfam" id="PF00067">
    <property type="entry name" value="p450"/>
    <property type="match status" value="1"/>
</dbReference>
<keyword evidence="10" id="KW-0503">Monooxygenase</keyword>
<comment type="caution">
    <text evidence="12">The sequence shown here is derived from an EMBL/GenBank/DDBJ whole genome shotgun (WGS) entry which is preliminary data.</text>
</comment>
<evidence type="ECO:0000256" key="1">
    <source>
        <dbReference type="ARBA" id="ARBA00001971"/>
    </source>
</evidence>
<proteinExistence type="inferred from homology"/>
<keyword evidence="8" id="KW-0560">Oxidoreductase</keyword>
<sequence>MAEGKPFATPHRDRFLLLVSTPEQIEELAVESTRKHSKLSSQGIMVDTLNPEFTLNAKKEDPAGFIAPNLLKHKIRKHLSSMYLPMRWTVEDAFRKEMKGKPLGDGWSRVPLCYVANRITARMNNLLLVGENLASNPTFFESSIQFVTDATITLAFFNHIPKILYRPISFMTMNWSGGRSKAKSLLMSEISKRRSESSEEQGLYKDCMQWVIESSRDKSTEYIARQLLSLTLGGAHQQPMFAAFVLYNLCLHSEYIETLRAEIHTIRDNEFDKLNNGTPYLDSFLREVGRLNPLTNIALPRKVMSPFTFADGTYVPKHNWICVPHTPLMTLPNAYSNPETFQGFRFVDTEGNRSTSRFWDMSREFPFWGNPKTGCPARYFVSLNMKMMAIHFLESYDFRVAKQAIRPTFSYHVLEMPHPLLAIEIRARKPEA</sequence>
<keyword evidence="4" id="KW-0349">Heme</keyword>
<reference evidence="12 13" key="1">
    <citation type="journal article" date="2018" name="IMA Fungus">
        <title>IMA Genome-F 9: Draft genome sequence of Annulohypoxylon stygium, Aspergillus mulundensis, Berkeleyomyces basicola (syn. Thielaviopsis basicola), Ceratocystis smalleyi, two Cercospora beticola strains, Coleophoma cylindrospora, Fusarium fracticaudum, Phialophora cf. hyalina, and Morchella septimelata.</title>
        <authorList>
            <person name="Wingfield B.D."/>
            <person name="Bills G.F."/>
            <person name="Dong Y."/>
            <person name="Huang W."/>
            <person name="Nel W.J."/>
            <person name="Swalarsk-Parry B.S."/>
            <person name="Vaghefi N."/>
            <person name="Wilken P.M."/>
            <person name="An Z."/>
            <person name="de Beer Z.W."/>
            <person name="De Vos L."/>
            <person name="Chen L."/>
            <person name="Duong T.A."/>
            <person name="Gao Y."/>
            <person name="Hammerbacher A."/>
            <person name="Kikkert J.R."/>
            <person name="Li Y."/>
            <person name="Li H."/>
            <person name="Li K."/>
            <person name="Li Q."/>
            <person name="Liu X."/>
            <person name="Ma X."/>
            <person name="Naidoo K."/>
            <person name="Pethybridge S.J."/>
            <person name="Sun J."/>
            <person name="Steenkamp E.T."/>
            <person name="van der Nest M.A."/>
            <person name="van Wyk S."/>
            <person name="Wingfield M.J."/>
            <person name="Xiong C."/>
            <person name="Yue Q."/>
            <person name="Zhang X."/>
        </authorList>
    </citation>
    <scope>NUCLEOTIDE SEQUENCE [LARGE SCALE GENOMIC DNA]</scope>
    <source>
        <strain evidence="12 13">BP 5553</strain>
    </source>
</reference>
<name>A0A370TSA1_9HELO</name>
<keyword evidence="13" id="KW-1185">Reference proteome</keyword>
<dbReference type="GeneID" id="43595596"/>
<dbReference type="GO" id="GO:0004497">
    <property type="term" value="F:monooxygenase activity"/>
    <property type="evidence" value="ECO:0007669"/>
    <property type="project" value="UniProtKB-KW"/>
</dbReference>
<dbReference type="GO" id="GO:0020037">
    <property type="term" value="F:heme binding"/>
    <property type="evidence" value="ECO:0007669"/>
    <property type="project" value="InterPro"/>
</dbReference>
<dbReference type="OrthoDB" id="1844152at2759"/>
<evidence type="ECO:0000256" key="3">
    <source>
        <dbReference type="ARBA" id="ARBA00010617"/>
    </source>
</evidence>
<accession>A0A370TSA1</accession>
<evidence type="ECO:0000256" key="4">
    <source>
        <dbReference type="ARBA" id="ARBA00022617"/>
    </source>
</evidence>
<dbReference type="Gene3D" id="1.10.630.10">
    <property type="entry name" value="Cytochrome P450"/>
    <property type="match status" value="1"/>
</dbReference>
<keyword evidence="11" id="KW-0472">Membrane</keyword>
<evidence type="ECO:0000256" key="8">
    <source>
        <dbReference type="ARBA" id="ARBA00023002"/>
    </source>
</evidence>
<dbReference type="Proteomes" id="UP000254866">
    <property type="component" value="Unassembled WGS sequence"/>
</dbReference>
<protein>
    <recommendedName>
        <fullName evidence="14">Cytochrome P450</fullName>
    </recommendedName>
</protein>